<dbReference type="SUPFAM" id="SSF103506">
    <property type="entry name" value="Mitochondrial carrier"/>
    <property type="match status" value="1"/>
</dbReference>
<evidence type="ECO:0000256" key="8">
    <source>
        <dbReference type="ARBA" id="ARBA00023136"/>
    </source>
</evidence>
<reference evidence="13" key="3">
    <citation type="submission" date="2016-03" db="UniProtKB">
        <authorList>
            <consortium name="EnsemblProtists"/>
        </authorList>
    </citation>
    <scope>IDENTIFICATION</scope>
</reference>
<keyword evidence="5" id="KW-0677">Repeat</keyword>
<keyword evidence="8 9" id="KW-0472">Membrane</keyword>
<evidence type="ECO:0000256" key="5">
    <source>
        <dbReference type="ARBA" id="ARBA00022737"/>
    </source>
</evidence>
<evidence type="ECO:0000256" key="4">
    <source>
        <dbReference type="ARBA" id="ARBA00022692"/>
    </source>
</evidence>
<dbReference type="OrthoDB" id="434783at2759"/>
<dbReference type="Gene3D" id="1.50.40.10">
    <property type="entry name" value="Mitochondrial carrier domain"/>
    <property type="match status" value="1"/>
</dbReference>
<keyword evidence="3 10" id="KW-0813">Transport</keyword>
<keyword evidence="4 9" id="KW-0812">Transmembrane</keyword>
<dbReference type="PANTHER" id="PTHR45624">
    <property type="entry name" value="MITOCHONDRIAL BASIC AMINO ACIDS TRANSPORTER-RELATED"/>
    <property type="match status" value="1"/>
</dbReference>
<evidence type="ECO:0000256" key="7">
    <source>
        <dbReference type="ARBA" id="ARBA00023128"/>
    </source>
</evidence>
<reference evidence="12 14" key="1">
    <citation type="journal article" date="2012" name="Nature">
        <title>Algal genomes reveal evolutionary mosaicism and the fate of nucleomorphs.</title>
        <authorList>
            <consortium name="DOE Joint Genome Institute"/>
            <person name="Curtis B.A."/>
            <person name="Tanifuji G."/>
            <person name="Burki F."/>
            <person name="Gruber A."/>
            <person name="Irimia M."/>
            <person name="Maruyama S."/>
            <person name="Arias M.C."/>
            <person name="Ball S.G."/>
            <person name="Gile G.H."/>
            <person name="Hirakawa Y."/>
            <person name="Hopkins J.F."/>
            <person name="Kuo A."/>
            <person name="Rensing S.A."/>
            <person name="Schmutz J."/>
            <person name="Symeonidi A."/>
            <person name="Elias M."/>
            <person name="Eveleigh R.J."/>
            <person name="Herman E.K."/>
            <person name="Klute M.J."/>
            <person name="Nakayama T."/>
            <person name="Obornik M."/>
            <person name="Reyes-Prieto A."/>
            <person name="Armbrust E.V."/>
            <person name="Aves S.J."/>
            <person name="Beiko R.G."/>
            <person name="Coutinho P."/>
            <person name="Dacks J.B."/>
            <person name="Durnford D.G."/>
            <person name="Fast N.M."/>
            <person name="Green B.R."/>
            <person name="Grisdale C.J."/>
            <person name="Hempel F."/>
            <person name="Henrissat B."/>
            <person name="Hoppner M.P."/>
            <person name="Ishida K."/>
            <person name="Kim E."/>
            <person name="Koreny L."/>
            <person name="Kroth P.G."/>
            <person name="Liu Y."/>
            <person name="Malik S.B."/>
            <person name="Maier U.G."/>
            <person name="McRose D."/>
            <person name="Mock T."/>
            <person name="Neilson J.A."/>
            <person name="Onodera N.T."/>
            <person name="Poole A.M."/>
            <person name="Pritham E.J."/>
            <person name="Richards T.A."/>
            <person name="Rocap G."/>
            <person name="Roy S.W."/>
            <person name="Sarai C."/>
            <person name="Schaack S."/>
            <person name="Shirato S."/>
            <person name="Slamovits C.H."/>
            <person name="Spencer D.F."/>
            <person name="Suzuki S."/>
            <person name="Worden A.Z."/>
            <person name="Zauner S."/>
            <person name="Barry K."/>
            <person name="Bell C."/>
            <person name="Bharti A.K."/>
            <person name="Crow J.A."/>
            <person name="Grimwood J."/>
            <person name="Kramer R."/>
            <person name="Lindquist E."/>
            <person name="Lucas S."/>
            <person name="Salamov A."/>
            <person name="McFadden G.I."/>
            <person name="Lane C.E."/>
            <person name="Keeling P.J."/>
            <person name="Gray M.W."/>
            <person name="Grigoriev I.V."/>
            <person name="Archibald J.M."/>
        </authorList>
    </citation>
    <scope>NUCLEOTIDE SEQUENCE</scope>
    <source>
        <strain evidence="12 14">CCMP2712</strain>
    </source>
</reference>
<feature type="repeat" description="Solcar" evidence="9">
    <location>
        <begin position="101"/>
        <end position="187"/>
    </location>
</feature>
<evidence type="ECO:0000313" key="12">
    <source>
        <dbReference type="EMBL" id="EKX52218.1"/>
    </source>
</evidence>
<reference evidence="14" key="2">
    <citation type="submission" date="2012-11" db="EMBL/GenBank/DDBJ databases">
        <authorList>
            <person name="Kuo A."/>
            <person name="Curtis B.A."/>
            <person name="Tanifuji G."/>
            <person name="Burki F."/>
            <person name="Gruber A."/>
            <person name="Irimia M."/>
            <person name="Maruyama S."/>
            <person name="Arias M.C."/>
            <person name="Ball S.G."/>
            <person name="Gile G.H."/>
            <person name="Hirakawa Y."/>
            <person name="Hopkins J.F."/>
            <person name="Rensing S.A."/>
            <person name="Schmutz J."/>
            <person name="Symeonidi A."/>
            <person name="Elias M."/>
            <person name="Eveleigh R.J."/>
            <person name="Herman E.K."/>
            <person name="Klute M.J."/>
            <person name="Nakayama T."/>
            <person name="Obornik M."/>
            <person name="Reyes-Prieto A."/>
            <person name="Armbrust E.V."/>
            <person name="Aves S.J."/>
            <person name="Beiko R.G."/>
            <person name="Coutinho P."/>
            <person name="Dacks J.B."/>
            <person name="Durnford D.G."/>
            <person name="Fast N.M."/>
            <person name="Green B.R."/>
            <person name="Grisdale C."/>
            <person name="Hempe F."/>
            <person name="Henrissat B."/>
            <person name="Hoppner M.P."/>
            <person name="Ishida K.-I."/>
            <person name="Kim E."/>
            <person name="Koreny L."/>
            <person name="Kroth P.G."/>
            <person name="Liu Y."/>
            <person name="Malik S.-B."/>
            <person name="Maier U.G."/>
            <person name="McRose D."/>
            <person name="Mock T."/>
            <person name="Neilson J.A."/>
            <person name="Onodera N.T."/>
            <person name="Poole A.M."/>
            <person name="Pritham E.J."/>
            <person name="Richards T.A."/>
            <person name="Rocap G."/>
            <person name="Roy S.W."/>
            <person name="Sarai C."/>
            <person name="Schaack S."/>
            <person name="Shirato S."/>
            <person name="Slamovits C.H."/>
            <person name="Spencer D.F."/>
            <person name="Suzuki S."/>
            <person name="Worden A.Z."/>
            <person name="Zauner S."/>
            <person name="Barry K."/>
            <person name="Bell C."/>
            <person name="Bharti A.K."/>
            <person name="Crow J.A."/>
            <person name="Grimwood J."/>
            <person name="Kramer R."/>
            <person name="Lindquist E."/>
            <person name="Lucas S."/>
            <person name="Salamov A."/>
            <person name="McFadden G.I."/>
            <person name="Lane C.E."/>
            <person name="Keeling P.J."/>
            <person name="Gray M.W."/>
            <person name="Grigoriev I.V."/>
            <person name="Archibald J.M."/>
        </authorList>
    </citation>
    <scope>NUCLEOTIDE SEQUENCE</scope>
    <source>
        <strain evidence="14">CCMP2712</strain>
    </source>
</reference>
<protein>
    <recommendedName>
        <fullName evidence="15">Mitochondrial carrier protein</fullName>
    </recommendedName>
</protein>
<dbReference type="Proteomes" id="UP000011087">
    <property type="component" value="Unassembled WGS sequence"/>
</dbReference>
<evidence type="ECO:0000313" key="14">
    <source>
        <dbReference type="Proteomes" id="UP000011087"/>
    </source>
</evidence>
<comment type="subcellular location">
    <subcellularLocation>
        <location evidence="1">Mitochondrion membrane</location>
        <topology evidence="1">Multi-pass membrane protein</topology>
    </subcellularLocation>
</comment>
<comment type="similarity">
    <text evidence="2 10">Belongs to the mitochondrial carrier (TC 2.A.29) family.</text>
</comment>
<dbReference type="GO" id="GO:0031966">
    <property type="term" value="C:mitochondrial membrane"/>
    <property type="evidence" value="ECO:0007669"/>
    <property type="project" value="UniProtKB-SubCell"/>
</dbReference>
<dbReference type="eggNOG" id="KOG0754">
    <property type="taxonomic scope" value="Eukaryota"/>
</dbReference>
<evidence type="ECO:0000256" key="2">
    <source>
        <dbReference type="ARBA" id="ARBA00006375"/>
    </source>
</evidence>
<dbReference type="PROSITE" id="PS50920">
    <property type="entry name" value="SOLCAR"/>
    <property type="match status" value="2"/>
</dbReference>
<feature type="transmembrane region" description="Helical" evidence="11">
    <location>
        <begin position="268"/>
        <end position="293"/>
    </location>
</feature>
<evidence type="ECO:0000256" key="10">
    <source>
        <dbReference type="RuleBase" id="RU000488"/>
    </source>
</evidence>
<evidence type="ECO:0000256" key="3">
    <source>
        <dbReference type="ARBA" id="ARBA00022448"/>
    </source>
</evidence>
<proteinExistence type="inferred from homology"/>
<dbReference type="InterPro" id="IPR018108">
    <property type="entry name" value="MCP_transmembrane"/>
</dbReference>
<evidence type="ECO:0000256" key="1">
    <source>
        <dbReference type="ARBA" id="ARBA00004225"/>
    </source>
</evidence>
<dbReference type="RefSeq" id="XP_005839198.1">
    <property type="nucleotide sequence ID" value="XM_005839141.1"/>
</dbReference>
<gene>
    <name evidence="12" type="ORF">GUITHDRAFT_84771</name>
</gene>
<dbReference type="GeneID" id="17309077"/>
<organism evidence="12">
    <name type="scientific">Guillardia theta (strain CCMP2712)</name>
    <name type="common">Cryptophyte</name>
    <dbReference type="NCBI Taxonomy" id="905079"/>
    <lineage>
        <taxon>Eukaryota</taxon>
        <taxon>Cryptophyceae</taxon>
        <taxon>Pyrenomonadales</taxon>
        <taxon>Geminigeraceae</taxon>
        <taxon>Guillardia</taxon>
    </lineage>
</organism>
<dbReference type="EMBL" id="JH992973">
    <property type="protein sequence ID" value="EKX52218.1"/>
    <property type="molecule type" value="Genomic_DNA"/>
</dbReference>
<evidence type="ECO:0000256" key="11">
    <source>
        <dbReference type="SAM" id="Phobius"/>
    </source>
</evidence>
<accession>L1JVT8</accession>
<dbReference type="AlphaFoldDB" id="L1JVT8"/>
<dbReference type="EnsemblProtists" id="EKX52218">
    <property type="protein sequence ID" value="EKX52218"/>
    <property type="gene ID" value="GUITHDRAFT_84771"/>
</dbReference>
<dbReference type="OMA" id="ESHWRIG"/>
<dbReference type="InterPro" id="IPR023395">
    <property type="entry name" value="MCP_dom_sf"/>
</dbReference>
<evidence type="ECO:0008006" key="15">
    <source>
        <dbReference type="Google" id="ProtNLM"/>
    </source>
</evidence>
<dbReference type="HOGENOM" id="CLU_928892_0_0_1"/>
<evidence type="ECO:0000313" key="13">
    <source>
        <dbReference type="EnsemblProtists" id="EKX52218"/>
    </source>
</evidence>
<sequence length="300" mass="32120">MASNQSIWSTLPPITAGALSTATLMYPVDLLRALKMSAAAEGKGGSTVTLIKNFYATHGLKGFATQGVVPEMVRATYMRVLKFFLFPITHQAMFNKPENKGSGLTKAIAAGVASLPEGFTIQPIEVSKIALQLDKEKKFNNQAGAVIRDILKTRGWTGLFIGYFGIQYRQTSWTAAYFASLQYFSEQSKAVLPADWKMTQNLAGGFAAGMFGAIFNTPGDVIRSSQQKAILAAEPIKHPFSVGLCASGVKDFFAMGSKIVAANGIGGLYMGFGFKAMHLGGSGALLAMLIPWFKGMMGVK</sequence>
<name>L1JVT8_GUITC</name>
<dbReference type="KEGG" id="gtt:GUITHDRAFT_84771"/>
<evidence type="ECO:0000256" key="6">
    <source>
        <dbReference type="ARBA" id="ARBA00022989"/>
    </source>
</evidence>
<evidence type="ECO:0000256" key="9">
    <source>
        <dbReference type="PROSITE-ProRule" id="PRU00282"/>
    </source>
</evidence>
<dbReference type="InterPro" id="IPR050567">
    <property type="entry name" value="Mitochondrial_Carrier"/>
</dbReference>
<dbReference type="PaxDb" id="55529-EKX52218"/>
<dbReference type="Pfam" id="PF00153">
    <property type="entry name" value="Mito_carr"/>
    <property type="match status" value="3"/>
</dbReference>
<keyword evidence="6 11" id="KW-1133">Transmembrane helix</keyword>
<dbReference type="GO" id="GO:0022857">
    <property type="term" value="F:transmembrane transporter activity"/>
    <property type="evidence" value="ECO:0007669"/>
    <property type="project" value="TreeGrafter"/>
</dbReference>
<keyword evidence="14" id="KW-1185">Reference proteome</keyword>
<keyword evidence="7" id="KW-0496">Mitochondrion</keyword>
<feature type="repeat" description="Solcar" evidence="9">
    <location>
        <begin position="196"/>
        <end position="296"/>
    </location>
</feature>